<dbReference type="EMBL" id="JAVXUO010000930">
    <property type="protein sequence ID" value="KAK2987884.1"/>
    <property type="molecule type" value="Genomic_DNA"/>
</dbReference>
<gene>
    <name evidence="1" type="ORF">RJ640_027527</name>
</gene>
<dbReference type="AlphaFoldDB" id="A0AA88UJX7"/>
<protein>
    <submittedName>
        <fullName evidence="1">Uncharacterized protein</fullName>
    </submittedName>
</protein>
<reference evidence="1" key="1">
    <citation type="submission" date="2022-12" db="EMBL/GenBank/DDBJ databases">
        <title>Draft genome assemblies for two species of Escallonia (Escalloniales).</title>
        <authorList>
            <person name="Chanderbali A."/>
            <person name="Dervinis C."/>
            <person name="Anghel I."/>
            <person name="Soltis D."/>
            <person name="Soltis P."/>
            <person name="Zapata F."/>
        </authorList>
    </citation>
    <scope>NUCLEOTIDE SEQUENCE</scope>
    <source>
        <strain evidence="1">UCBG92.1500</strain>
        <tissue evidence="1">Leaf</tissue>
    </source>
</reference>
<dbReference type="Proteomes" id="UP001187471">
    <property type="component" value="Unassembled WGS sequence"/>
</dbReference>
<keyword evidence="2" id="KW-1185">Reference proteome</keyword>
<evidence type="ECO:0000313" key="2">
    <source>
        <dbReference type="Proteomes" id="UP001187471"/>
    </source>
</evidence>
<proteinExistence type="predicted"/>
<comment type="caution">
    <text evidence="1">The sequence shown here is derived from an EMBL/GenBank/DDBJ whole genome shotgun (WGS) entry which is preliminary data.</text>
</comment>
<organism evidence="1 2">
    <name type="scientific">Escallonia rubra</name>
    <dbReference type="NCBI Taxonomy" id="112253"/>
    <lineage>
        <taxon>Eukaryota</taxon>
        <taxon>Viridiplantae</taxon>
        <taxon>Streptophyta</taxon>
        <taxon>Embryophyta</taxon>
        <taxon>Tracheophyta</taxon>
        <taxon>Spermatophyta</taxon>
        <taxon>Magnoliopsida</taxon>
        <taxon>eudicotyledons</taxon>
        <taxon>Gunneridae</taxon>
        <taxon>Pentapetalae</taxon>
        <taxon>asterids</taxon>
        <taxon>campanulids</taxon>
        <taxon>Escalloniales</taxon>
        <taxon>Escalloniaceae</taxon>
        <taxon>Escallonia</taxon>
    </lineage>
</organism>
<evidence type="ECO:0000313" key="1">
    <source>
        <dbReference type="EMBL" id="KAK2987884.1"/>
    </source>
</evidence>
<sequence length="147" mass="16683">MVSEHEICDDKYKPRMSSKKAHQGRKEEQWTSIFSWPVTVIRLQGCKKVDCPPQCTCGCFIACLGTYLHTPEKIAARLNLVPIVPEVETSLFNLGTLFRASRIRMKFPSLSPHGRSVDMFVESSATVLYRYRGALKMVMSISLKVKI</sequence>
<accession>A0AA88UJX7</accession>
<name>A0AA88UJX7_9ASTE</name>